<dbReference type="AlphaFoldDB" id="A0A5B0PHE1"/>
<comment type="caution">
    <text evidence="3">The sequence shown here is derived from an EMBL/GenBank/DDBJ whole genome shotgun (WGS) entry which is preliminary data.</text>
</comment>
<dbReference type="EMBL" id="VSWC01000053">
    <property type="protein sequence ID" value="KAA1101045.1"/>
    <property type="molecule type" value="Genomic_DNA"/>
</dbReference>
<keyword evidence="2" id="KW-0812">Transmembrane</keyword>
<accession>A0A5B0PHE1</accession>
<gene>
    <name evidence="3" type="ORF">PGT21_005275</name>
</gene>
<evidence type="ECO:0000313" key="4">
    <source>
        <dbReference type="Proteomes" id="UP000324748"/>
    </source>
</evidence>
<feature type="region of interest" description="Disordered" evidence="1">
    <location>
        <begin position="108"/>
        <end position="127"/>
    </location>
</feature>
<keyword evidence="2" id="KW-0472">Membrane</keyword>
<keyword evidence="4" id="KW-1185">Reference proteome</keyword>
<sequence>MFCLASVIWKELNTSSVEWLPDTSDEATGRSISGLRGYPGSPPPRLDAYAILHISKNLPTFKKFEELAYSPIPNTLSLQTMAPNNTGQKGSQLNQLKQSLKKYGLSRVNSKGSFNSNNKNKSSISSKLKDPEFRQKKLAVSIIIVFLISSWIELVSEC</sequence>
<feature type="transmembrane region" description="Helical" evidence="2">
    <location>
        <begin position="138"/>
        <end position="156"/>
    </location>
</feature>
<evidence type="ECO:0000256" key="2">
    <source>
        <dbReference type="SAM" id="Phobius"/>
    </source>
</evidence>
<proteinExistence type="predicted"/>
<feature type="compositionally biased region" description="Low complexity" evidence="1">
    <location>
        <begin position="109"/>
        <end position="126"/>
    </location>
</feature>
<evidence type="ECO:0000256" key="1">
    <source>
        <dbReference type="SAM" id="MobiDB-lite"/>
    </source>
</evidence>
<keyword evidence="2" id="KW-1133">Transmembrane helix</keyword>
<name>A0A5B0PHE1_PUCGR</name>
<evidence type="ECO:0000313" key="3">
    <source>
        <dbReference type="EMBL" id="KAA1101045.1"/>
    </source>
</evidence>
<organism evidence="3 4">
    <name type="scientific">Puccinia graminis f. sp. tritici</name>
    <dbReference type="NCBI Taxonomy" id="56615"/>
    <lineage>
        <taxon>Eukaryota</taxon>
        <taxon>Fungi</taxon>
        <taxon>Dikarya</taxon>
        <taxon>Basidiomycota</taxon>
        <taxon>Pucciniomycotina</taxon>
        <taxon>Pucciniomycetes</taxon>
        <taxon>Pucciniales</taxon>
        <taxon>Pucciniaceae</taxon>
        <taxon>Puccinia</taxon>
    </lineage>
</organism>
<dbReference type="Proteomes" id="UP000324748">
    <property type="component" value="Unassembled WGS sequence"/>
</dbReference>
<protein>
    <submittedName>
        <fullName evidence="3">Uncharacterized protein</fullName>
    </submittedName>
</protein>
<reference evidence="3 4" key="1">
    <citation type="submission" date="2019-05" db="EMBL/GenBank/DDBJ databases">
        <title>Emergence of the Ug99 lineage of the wheat stem rust pathogen through somatic hybridization.</title>
        <authorList>
            <person name="Li F."/>
            <person name="Upadhyaya N.M."/>
            <person name="Sperschneider J."/>
            <person name="Matny O."/>
            <person name="Nguyen-Phuc H."/>
            <person name="Mago R."/>
            <person name="Raley C."/>
            <person name="Miller M.E."/>
            <person name="Silverstein K.A.T."/>
            <person name="Henningsen E."/>
            <person name="Hirsch C.D."/>
            <person name="Visser B."/>
            <person name="Pretorius Z.A."/>
            <person name="Steffenson B.J."/>
            <person name="Schwessinger B."/>
            <person name="Dodds P.N."/>
            <person name="Figueroa M."/>
        </authorList>
    </citation>
    <scope>NUCLEOTIDE SEQUENCE [LARGE SCALE GENOMIC DNA]</scope>
    <source>
        <strain evidence="3">21-0</strain>
    </source>
</reference>